<feature type="transmembrane region" description="Helical" evidence="1">
    <location>
        <begin position="29"/>
        <end position="55"/>
    </location>
</feature>
<keyword evidence="1" id="KW-0812">Transmembrane</keyword>
<feature type="transmembrane region" description="Helical" evidence="1">
    <location>
        <begin position="112"/>
        <end position="138"/>
    </location>
</feature>
<name>U1NAD2_9EURY</name>
<dbReference type="EMBL" id="KE356560">
    <property type="protein sequence ID" value="ERG93553.1"/>
    <property type="molecule type" value="Genomic_DNA"/>
</dbReference>
<keyword evidence="1" id="KW-0472">Membrane</keyword>
<organism evidence="2 3">
    <name type="scientific">Haloquadratum walsbyi J07HQW1</name>
    <dbReference type="NCBI Taxonomy" id="1238424"/>
    <lineage>
        <taxon>Archaea</taxon>
        <taxon>Methanobacteriati</taxon>
        <taxon>Methanobacteriota</taxon>
        <taxon>Stenosarchaea group</taxon>
        <taxon>Halobacteria</taxon>
        <taxon>Halobacteriales</taxon>
        <taxon>Haloferacaceae</taxon>
        <taxon>Haloquadratum</taxon>
    </lineage>
</organism>
<evidence type="ECO:0000313" key="3">
    <source>
        <dbReference type="Proteomes" id="UP000030649"/>
    </source>
</evidence>
<protein>
    <submittedName>
        <fullName evidence="2">Uncharacterized protein</fullName>
    </submittedName>
</protein>
<keyword evidence="1" id="KW-1133">Transmembrane helix</keyword>
<accession>U1NAD2</accession>
<evidence type="ECO:0000256" key="1">
    <source>
        <dbReference type="SAM" id="Phobius"/>
    </source>
</evidence>
<dbReference type="AlphaFoldDB" id="U1NAD2"/>
<gene>
    <name evidence="2" type="ORF">J07HQW1_03617</name>
</gene>
<dbReference type="Proteomes" id="UP000030649">
    <property type="component" value="Unassembled WGS sequence"/>
</dbReference>
<sequence>MSDSSLRSTNSDADPLNGLLPHAEVNSRWWYWIAAVPLSVVIATVGFIVFFITILTGVAIDLEFAVAGLWILIVPVVGLSGVIMTVMFPVATYIDARAIAESRYQWTPDPRIWGIIAFGTVIGSVFVLSIVVAVYYLYRRHKAVGTP</sequence>
<feature type="transmembrane region" description="Helical" evidence="1">
    <location>
        <begin position="67"/>
        <end position="92"/>
    </location>
</feature>
<dbReference type="HOGENOM" id="CLU_126370_0_0_2"/>
<evidence type="ECO:0000313" key="2">
    <source>
        <dbReference type="EMBL" id="ERG93553.1"/>
    </source>
</evidence>
<reference evidence="2 3" key="1">
    <citation type="journal article" date="2013" name="PLoS ONE">
        <title>Assembly-driven community genomics of a hypersaline microbial ecosystem.</title>
        <authorList>
            <person name="Podell S."/>
            <person name="Ugalde J.A."/>
            <person name="Narasingarao P."/>
            <person name="Banfield J.F."/>
            <person name="Heidelberg K.B."/>
            <person name="Allen E.E."/>
        </authorList>
    </citation>
    <scope>NUCLEOTIDE SEQUENCE [LARGE SCALE GENOMIC DNA]</scope>
    <source>
        <strain evidence="3">J07HQW1</strain>
    </source>
</reference>
<proteinExistence type="predicted"/>